<name>A0ACC7LHQ1_9FLAO</name>
<sequence length="375" mass="42037">MKNISLLLVFSFVLLQTAAQELALVVDDGKVAYIDTSGKQVIQTDFKKAASFSNGLAAAQEEKKWGFIDSSGKWAIEPQYDRVNAFDSGLALVSKDDQWSYIKTSGEVLTLAESPDKYYDFNDGVALYRKGEKIGLLGTDGKLILEPTYKTIKNFWDGHAKISNGELWGLINAKGEIVIPAEYEEVGTYNKNGIWGRKGNDYGVFINWKFTPVPDATKIWDFKHTSDLTYAQKGEKIGFINNQGQWVIEASFDKARAFSNGFAPVMKDKKWGYIDEKGAQIVDFQYKDAETFSSDGLAPVKEKLWGFVDTTGKLVIPMEYDISVGFSFFQKNAEKGFINGLARVKTKKGWGYINTKGEVLGDKWYKNAELFTDVK</sequence>
<organism evidence="1 2">
    <name type="scientific">Meishania litoralis</name>
    <dbReference type="NCBI Taxonomy" id="3434685"/>
    <lineage>
        <taxon>Bacteria</taxon>
        <taxon>Pseudomonadati</taxon>
        <taxon>Bacteroidota</taxon>
        <taxon>Flavobacteriia</taxon>
        <taxon>Flavobacteriales</taxon>
        <taxon>Flavobacteriaceae</taxon>
        <taxon>Meishania</taxon>
    </lineage>
</organism>
<protein>
    <submittedName>
        <fullName evidence="1">WG repeat-containing protein</fullName>
    </submittedName>
</protein>
<proteinExistence type="predicted"/>
<accession>A0ACC7LHQ1</accession>
<gene>
    <name evidence="1" type="ORF">ACEZ3G_04530</name>
</gene>
<evidence type="ECO:0000313" key="1">
    <source>
        <dbReference type="EMBL" id="MFH6602731.1"/>
    </source>
</evidence>
<comment type="caution">
    <text evidence="1">The sequence shown here is derived from an EMBL/GenBank/DDBJ whole genome shotgun (WGS) entry which is preliminary data.</text>
</comment>
<reference evidence="1" key="1">
    <citation type="submission" date="2024-09" db="EMBL/GenBank/DDBJ databases">
        <authorList>
            <person name="Liu J."/>
        </authorList>
    </citation>
    <scope>NUCLEOTIDE SEQUENCE</scope>
    <source>
        <strain evidence="1">NBU2967</strain>
    </source>
</reference>
<keyword evidence="2" id="KW-1185">Reference proteome</keyword>
<evidence type="ECO:0000313" key="2">
    <source>
        <dbReference type="Proteomes" id="UP001595191"/>
    </source>
</evidence>
<dbReference type="EMBL" id="JBHFPV010000001">
    <property type="protein sequence ID" value="MFH6602731.1"/>
    <property type="molecule type" value="Genomic_DNA"/>
</dbReference>
<dbReference type="Proteomes" id="UP001595191">
    <property type="component" value="Unassembled WGS sequence"/>
</dbReference>